<keyword evidence="2" id="KW-1185">Reference proteome</keyword>
<dbReference type="InterPro" id="IPR006549">
    <property type="entry name" value="HAD-SF_hydro_IIIA"/>
</dbReference>
<dbReference type="Proteomes" id="UP000292886">
    <property type="component" value="Chromosome"/>
</dbReference>
<dbReference type="CDD" id="cd16416">
    <property type="entry name" value="HAD_BsYqeG-like"/>
    <property type="match status" value="1"/>
</dbReference>
<name>A0A4P6YVJ0_9LACO</name>
<organism evidence="1 2">
    <name type="scientific">Periweissella cryptocerci</name>
    <dbReference type="NCBI Taxonomy" id="2506420"/>
    <lineage>
        <taxon>Bacteria</taxon>
        <taxon>Bacillati</taxon>
        <taxon>Bacillota</taxon>
        <taxon>Bacilli</taxon>
        <taxon>Lactobacillales</taxon>
        <taxon>Lactobacillaceae</taxon>
        <taxon>Periweissella</taxon>
    </lineage>
</organism>
<evidence type="ECO:0000313" key="2">
    <source>
        <dbReference type="Proteomes" id="UP000292886"/>
    </source>
</evidence>
<accession>A0A4P6YVJ0</accession>
<sequence length="176" mass="19714">MLNKFAPTWMVDVAYKVTPEQLKAHGIKAVLSDLDNTLIAWNNPEGTPELRAWMDALAQAEIPLVVVSNNSHDRISRAVAPLGLQFVSRAFKPLTRGINQAVKDLGLTKDEVVMVGDQLMTDIWASNNAGVRSILVKPLLETDQWNTRINRFIEKPVKKGMLKGNPELKWMDNIND</sequence>
<dbReference type="InterPro" id="IPR036412">
    <property type="entry name" value="HAD-like_sf"/>
</dbReference>
<dbReference type="Pfam" id="PF00702">
    <property type="entry name" value="Hydrolase"/>
    <property type="match status" value="1"/>
</dbReference>
<proteinExistence type="predicted"/>
<dbReference type="NCBIfam" id="TIGR01662">
    <property type="entry name" value="HAD-SF-IIIA"/>
    <property type="match status" value="1"/>
</dbReference>
<dbReference type="AlphaFoldDB" id="A0A4P6YVJ0"/>
<dbReference type="SUPFAM" id="SSF56784">
    <property type="entry name" value="HAD-like"/>
    <property type="match status" value="1"/>
</dbReference>
<dbReference type="GO" id="GO:0008962">
    <property type="term" value="F:phosphatidylglycerophosphatase activity"/>
    <property type="evidence" value="ECO:0007669"/>
    <property type="project" value="InterPro"/>
</dbReference>
<reference evidence="2" key="1">
    <citation type="submission" date="2019-03" db="EMBL/GenBank/DDBJ databases">
        <title>Weissella sp. 26KH-42 Genome sequencing.</title>
        <authorList>
            <person name="Heo J."/>
            <person name="Kim S.-J."/>
            <person name="Kim J.-S."/>
            <person name="Hong S.-B."/>
            <person name="Kwon S.-W."/>
        </authorList>
    </citation>
    <scope>NUCLEOTIDE SEQUENCE [LARGE SCALE GENOMIC DNA]</scope>
    <source>
        <strain evidence="2">26KH-42</strain>
    </source>
</reference>
<dbReference type="Gene3D" id="3.40.50.1000">
    <property type="entry name" value="HAD superfamily/HAD-like"/>
    <property type="match status" value="1"/>
</dbReference>
<dbReference type="EMBL" id="CP037940">
    <property type="protein sequence ID" value="QBO36763.1"/>
    <property type="molecule type" value="Genomic_DNA"/>
</dbReference>
<dbReference type="OrthoDB" id="9787572at2"/>
<dbReference type="KEGG" id="wei:EQG49_09975"/>
<dbReference type="RefSeq" id="WP_133363840.1">
    <property type="nucleotide sequence ID" value="NZ_CP037940.1"/>
</dbReference>
<dbReference type="NCBIfam" id="TIGR01668">
    <property type="entry name" value="YqeG_hyp_ppase"/>
    <property type="match status" value="1"/>
</dbReference>
<evidence type="ECO:0000313" key="1">
    <source>
        <dbReference type="EMBL" id="QBO36763.1"/>
    </source>
</evidence>
<dbReference type="InterPro" id="IPR010021">
    <property type="entry name" value="PGPP1/Gep4"/>
</dbReference>
<gene>
    <name evidence="1" type="ORF">EQG49_09975</name>
</gene>
<dbReference type="InterPro" id="IPR023214">
    <property type="entry name" value="HAD_sf"/>
</dbReference>
<protein>
    <submittedName>
        <fullName evidence="1">YqeG family HAD IIIA-type phosphatase</fullName>
    </submittedName>
</protein>